<organism evidence="1 2">
    <name type="scientific">Thiocystis violascens (strain ATCC 17096 / DSM 198 / 6111)</name>
    <name type="common">Chromatium violascens</name>
    <dbReference type="NCBI Taxonomy" id="765911"/>
    <lineage>
        <taxon>Bacteria</taxon>
        <taxon>Pseudomonadati</taxon>
        <taxon>Pseudomonadota</taxon>
        <taxon>Gammaproteobacteria</taxon>
        <taxon>Chromatiales</taxon>
        <taxon>Chromatiaceae</taxon>
        <taxon>Thiocystis</taxon>
    </lineage>
</organism>
<dbReference type="RefSeq" id="WP_014779325.1">
    <property type="nucleotide sequence ID" value="NC_018012.1"/>
</dbReference>
<dbReference type="AlphaFoldDB" id="I3YD41"/>
<proteinExistence type="predicted"/>
<dbReference type="EMBL" id="CP003154">
    <property type="protein sequence ID" value="AFL74909.1"/>
    <property type="molecule type" value="Genomic_DNA"/>
</dbReference>
<dbReference type="STRING" id="765911.Thivi_3028"/>
<reference evidence="1 2" key="1">
    <citation type="submission" date="2012-06" db="EMBL/GenBank/DDBJ databases">
        <title>Complete sequence of Thiocystis violascens DSM 198.</title>
        <authorList>
            <consortium name="US DOE Joint Genome Institute"/>
            <person name="Lucas S."/>
            <person name="Han J."/>
            <person name="Lapidus A."/>
            <person name="Cheng J.-F."/>
            <person name="Goodwin L."/>
            <person name="Pitluck S."/>
            <person name="Peters L."/>
            <person name="Ovchinnikova G."/>
            <person name="Teshima H."/>
            <person name="Detter J.C."/>
            <person name="Han C."/>
            <person name="Tapia R."/>
            <person name="Land M."/>
            <person name="Hauser L."/>
            <person name="Kyrpides N."/>
            <person name="Ivanova N."/>
            <person name="Pagani I."/>
            <person name="Vogl K."/>
            <person name="Liu Z."/>
            <person name="Frigaard N.-U."/>
            <person name="Bryant D."/>
            <person name="Woyke T."/>
        </authorList>
    </citation>
    <scope>NUCLEOTIDE SEQUENCE [LARGE SCALE GENOMIC DNA]</scope>
    <source>
        <strain evidence="2">ATCC 17096 / DSM 198 / 6111</strain>
    </source>
</reference>
<sequence length="68" mass="7369">MVKASDLILTTTDLDLATLTEGQGNRAADRLQDLRAVQTVGEAHREAEAQRWAEILETLPRAGTPDAP</sequence>
<keyword evidence="2" id="KW-1185">Reference proteome</keyword>
<gene>
    <name evidence="1" type="ordered locus">Thivi_3028</name>
</gene>
<name>I3YD41_THIV6</name>
<dbReference type="Proteomes" id="UP000006062">
    <property type="component" value="Chromosome"/>
</dbReference>
<evidence type="ECO:0000313" key="1">
    <source>
        <dbReference type="EMBL" id="AFL74909.1"/>
    </source>
</evidence>
<dbReference type="HOGENOM" id="CLU_2792749_0_0_6"/>
<protein>
    <submittedName>
        <fullName evidence="1">Uncharacterized protein</fullName>
    </submittedName>
</protein>
<dbReference type="KEGG" id="tvi:Thivi_3028"/>
<accession>I3YD41</accession>
<evidence type="ECO:0000313" key="2">
    <source>
        <dbReference type="Proteomes" id="UP000006062"/>
    </source>
</evidence>